<dbReference type="Proteomes" id="UP001165960">
    <property type="component" value="Unassembled WGS sequence"/>
</dbReference>
<reference evidence="1" key="1">
    <citation type="submission" date="2022-04" db="EMBL/GenBank/DDBJ databases">
        <title>Genome of the entomopathogenic fungus Entomophthora muscae.</title>
        <authorList>
            <person name="Elya C."/>
            <person name="Lovett B.R."/>
            <person name="Lee E."/>
            <person name="Macias A.M."/>
            <person name="Hajek A.E."/>
            <person name="De Bivort B.L."/>
            <person name="Kasson M.T."/>
            <person name="De Fine Licht H.H."/>
            <person name="Stajich J.E."/>
        </authorList>
    </citation>
    <scope>NUCLEOTIDE SEQUENCE</scope>
    <source>
        <strain evidence="1">Berkeley</strain>
    </source>
</reference>
<evidence type="ECO:0000313" key="1">
    <source>
        <dbReference type="EMBL" id="KAJ9064525.1"/>
    </source>
</evidence>
<keyword evidence="2" id="KW-1185">Reference proteome</keyword>
<proteinExistence type="predicted"/>
<gene>
    <name evidence="1" type="ORF">DSO57_1029677</name>
</gene>
<organism evidence="1 2">
    <name type="scientific">Entomophthora muscae</name>
    <dbReference type="NCBI Taxonomy" id="34485"/>
    <lineage>
        <taxon>Eukaryota</taxon>
        <taxon>Fungi</taxon>
        <taxon>Fungi incertae sedis</taxon>
        <taxon>Zoopagomycota</taxon>
        <taxon>Entomophthoromycotina</taxon>
        <taxon>Entomophthoromycetes</taxon>
        <taxon>Entomophthorales</taxon>
        <taxon>Entomophthoraceae</taxon>
        <taxon>Entomophthora</taxon>
    </lineage>
</organism>
<evidence type="ECO:0000313" key="2">
    <source>
        <dbReference type="Proteomes" id="UP001165960"/>
    </source>
</evidence>
<name>A0ACC2SQA3_9FUNG</name>
<comment type="caution">
    <text evidence="1">The sequence shown here is derived from an EMBL/GenBank/DDBJ whole genome shotgun (WGS) entry which is preliminary data.</text>
</comment>
<dbReference type="EMBL" id="QTSX02004458">
    <property type="protein sequence ID" value="KAJ9064525.1"/>
    <property type="molecule type" value="Genomic_DNA"/>
</dbReference>
<accession>A0ACC2SQA3</accession>
<sequence length="354" mass="40123">MFRPSREEQFNQQEKPESVELYVTDGNKSGLLAGPTGLLSNNASLIDNWISLKDHNLRNGIPNLEQLLSGKGRPPLDAQNFGEYVEREDSVGTLLLDFYKRVIQFEEHCLHHEHRYSIPPQSPQTLLLLSISFNSHKGRSLVPTSTMSAQEVNELKELSDEARAIIDEFLDPRSSKYIGCPTEFLWRARAGLDSPDVSWNQVLSLSKQNAFNLLNTHFYGSFIKDCFHTNISVTSAQLCLFAGAIILVFAFTLPLSMVFYDLGPRPTRLALLPFAFFGSFFLLASYTRFLPILGLRHLRESSFRKYDPLIDPLVSRAHYHKAFKHLSMALASSTIIAVIFVCLPGNHLMREIHH</sequence>
<protein>
    <submittedName>
        <fullName evidence="1">Uncharacterized protein</fullName>
    </submittedName>
</protein>